<comment type="caution">
    <text evidence="2">The sequence shown here is derived from an EMBL/GenBank/DDBJ whole genome shotgun (WGS) entry which is preliminary data.</text>
</comment>
<gene>
    <name evidence="2" type="primary">pelE</name>
    <name evidence="2" type="ORF">PES01_33970</name>
</gene>
<keyword evidence="1" id="KW-0472">Membrane</keyword>
<evidence type="ECO:0000313" key="3">
    <source>
        <dbReference type="Proteomes" id="UP000321419"/>
    </source>
</evidence>
<sequence>MIKIIIAAFIGCLCEYFAFAHILDAPNWLWIIFLHGIASACFTFVSHVFIPAKYKTTVKSGSALLFLLLFTLPVFGILGVVFAITFALSKPLKNDDIDIIEHKVPALPFEARTVSATPIYSIGGLRAILKHASEPNKRLSAVMAARHMSDNQAIPILKLALKDLEDDIRLLAYSTLDSKETKLNEKISDIQHAIERTTQQPKLSHLQRQQAELYWELSYLGLAQGALKKYVLEKAENLTLKSMSFSKMPASYIFLGRIQLALGKFSAAQQSLMTATQLGMARRHVLPFKAEVAFELNNYTDCQRYLEELELQPKGTELRHLQEYWHER</sequence>
<evidence type="ECO:0000313" key="2">
    <source>
        <dbReference type="EMBL" id="GEK56552.1"/>
    </source>
</evidence>
<keyword evidence="1" id="KW-1133">Transmembrane helix</keyword>
<proteinExistence type="predicted"/>
<reference evidence="2 3" key="1">
    <citation type="submission" date="2019-07" db="EMBL/GenBank/DDBJ databases">
        <title>Whole genome shotgun sequence of Pseudoalteromonas espejiana NBRC 102222.</title>
        <authorList>
            <person name="Hosoyama A."/>
            <person name="Uohara A."/>
            <person name="Ohji S."/>
            <person name="Ichikawa N."/>
        </authorList>
    </citation>
    <scope>NUCLEOTIDE SEQUENCE [LARGE SCALE GENOMIC DNA]</scope>
    <source>
        <strain evidence="2 3">NBRC 102222</strain>
    </source>
</reference>
<feature type="transmembrane region" description="Helical" evidence="1">
    <location>
        <begin position="30"/>
        <end position="52"/>
    </location>
</feature>
<feature type="transmembrane region" description="Helical" evidence="1">
    <location>
        <begin position="64"/>
        <end position="88"/>
    </location>
</feature>
<keyword evidence="1" id="KW-0812">Transmembrane</keyword>
<dbReference type="OrthoDB" id="5393896at2"/>
<name>A0A510XZR7_9GAMM</name>
<evidence type="ECO:0000256" key="1">
    <source>
        <dbReference type="SAM" id="Phobius"/>
    </source>
</evidence>
<accession>A0A510XZR7</accession>
<keyword evidence="3" id="KW-1185">Reference proteome</keyword>
<dbReference type="RefSeq" id="WP_089348411.1">
    <property type="nucleotide sequence ID" value="NZ_BJUM01000043.1"/>
</dbReference>
<dbReference type="AlphaFoldDB" id="A0A510XZR7"/>
<protein>
    <submittedName>
        <fullName evidence="2">Pellicle/biofilm biosynthesis protein PelE</fullName>
    </submittedName>
</protein>
<dbReference type="Gene3D" id="1.25.40.10">
    <property type="entry name" value="Tetratricopeptide repeat domain"/>
    <property type="match status" value="1"/>
</dbReference>
<organism evidence="2 3">
    <name type="scientific">Pseudoalteromonas espejiana</name>
    <dbReference type="NCBI Taxonomy" id="28107"/>
    <lineage>
        <taxon>Bacteria</taxon>
        <taxon>Pseudomonadati</taxon>
        <taxon>Pseudomonadota</taxon>
        <taxon>Gammaproteobacteria</taxon>
        <taxon>Alteromonadales</taxon>
        <taxon>Pseudoalteromonadaceae</taxon>
        <taxon>Pseudoalteromonas</taxon>
    </lineage>
</organism>
<dbReference type="Proteomes" id="UP000321419">
    <property type="component" value="Unassembled WGS sequence"/>
</dbReference>
<dbReference type="EMBL" id="BJUM01000043">
    <property type="protein sequence ID" value="GEK56552.1"/>
    <property type="molecule type" value="Genomic_DNA"/>
</dbReference>
<dbReference type="InterPro" id="IPR011990">
    <property type="entry name" value="TPR-like_helical_dom_sf"/>
</dbReference>
<dbReference type="SUPFAM" id="SSF48452">
    <property type="entry name" value="TPR-like"/>
    <property type="match status" value="1"/>
</dbReference>